<sequence length="166" mass="17808">MKRISILFVCMGNICRSPLAEGIFGHLVAEAGLAGDFTIDSAGTGGWHEGEPPDRRSIATATSHGIDISGQRARRIRSSDFRDFDLVLAMDRDNLAALEESALPGANIRLFGDIALGTGEDIPDPYYGVPEGFELVYTRLLTGCCRLLETLGAERTSCSGNTSSVR</sequence>
<feature type="active site" evidence="5">
    <location>
        <position position="16"/>
    </location>
</feature>
<dbReference type="Pfam" id="PF01451">
    <property type="entry name" value="LMWPc"/>
    <property type="match status" value="1"/>
</dbReference>
<comment type="similarity">
    <text evidence="1">Belongs to the low molecular weight phosphotyrosine protein phosphatase family.</text>
</comment>
<evidence type="ECO:0000256" key="3">
    <source>
        <dbReference type="ARBA" id="ARBA00022801"/>
    </source>
</evidence>
<name>A0A1L3ZEP0_RHILE</name>
<feature type="domain" description="Phosphotyrosine protein phosphatase I" evidence="6">
    <location>
        <begin position="4"/>
        <end position="150"/>
    </location>
</feature>
<protein>
    <recommendedName>
        <fullName evidence="2">protein-tyrosine-phosphatase</fullName>
        <ecNumber evidence="2">3.1.3.48</ecNumber>
    </recommendedName>
</protein>
<keyword evidence="3" id="KW-0378">Hydrolase</keyword>
<dbReference type="InterPro" id="IPR036196">
    <property type="entry name" value="Ptyr_pPase_sf"/>
</dbReference>
<dbReference type="InterPro" id="IPR050438">
    <property type="entry name" value="LMW_PTPase"/>
</dbReference>
<evidence type="ECO:0000256" key="1">
    <source>
        <dbReference type="ARBA" id="ARBA00011063"/>
    </source>
</evidence>
<keyword evidence="4" id="KW-0904">Protein phosphatase</keyword>
<dbReference type="PANTHER" id="PTHR11717:SF7">
    <property type="entry name" value="LOW MOLECULAR WEIGHT PHOSPHOTYROSINE PROTEIN PHOSPHATASE"/>
    <property type="match status" value="1"/>
</dbReference>
<dbReference type="PRINTS" id="PR00719">
    <property type="entry name" value="LMWPTPASE"/>
</dbReference>
<dbReference type="RefSeq" id="WP_072640296.1">
    <property type="nucleotide sequence ID" value="NZ_CP018228.1"/>
</dbReference>
<evidence type="ECO:0000313" key="8">
    <source>
        <dbReference type="Proteomes" id="UP000183050"/>
    </source>
</evidence>
<accession>A0A1L3ZEP0</accession>
<dbReference type="InterPro" id="IPR023485">
    <property type="entry name" value="Ptyr_pPase"/>
</dbReference>
<dbReference type="EMBL" id="CP018228">
    <property type="protein sequence ID" value="API54119.1"/>
    <property type="molecule type" value="Genomic_DNA"/>
</dbReference>
<feature type="active site" description="Proton donor" evidence="5">
    <location>
        <position position="124"/>
    </location>
</feature>
<evidence type="ECO:0000256" key="2">
    <source>
        <dbReference type="ARBA" id="ARBA00013064"/>
    </source>
</evidence>
<dbReference type="Gene3D" id="3.40.50.2300">
    <property type="match status" value="1"/>
</dbReference>
<gene>
    <name evidence="7" type="ORF">BMW22_23110</name>
</gene>
<evidence type="ECO:0000259" key="6">
    <source>
        <dbReference type="SMART" id="SM00226"/>
    </source>
</evidence>
<evidence type="ECO:0000313" key="7">
    <source>
        <dbReference type="EMBL" id="API54119.1"/>
    </source>
</evidence>
<dbReference type="SMART" id="SM00226">
    <property type="entry name" value="LMWPc"/>
    <property type="match status" value="1"/>
</dbReference>
<dbReference type="EC" id="3.1.3.48" evidence="2"/>
<feature type="active site" description="Nucleophile" evidence="5">
    <location>
        <position position="10"/>
    </location>
</feature>
<dbReference type="Proteomes" id="UP000183050">
    <property type="component" value="Chromosome"/>
</dbReference>
<evidence type="ECO:0000256" key="4">
    <source>
        <dbReference type="ARBA" id="ARBA00022912"/>
    </source>
</evidence>
<dbReference type="GO" id="GO:0004725">
    <property type="term" value="F:protein tyrosine phosphatase activity"/>
    <property type="evidence" value="ECO:0007669"/>
    <property type="project" value="UniProtKB-EC"/>
</dbReference>
<dbReference type="SUPFAM" id="SSF52788">
    <property type="entry name" value="Phosphotyrosine protein phosphatases I"/>
    <property type="match status" value="1"/>
</dbReference>
<dbReference type="CDD" id="cd16343">
    <property type="entry name" value="LMWPTP"/>
    <property type="match status" value="1"/>
</dbReference>
<dbReference type="AlphaFoldDB" id="A0A1L3ZEP0"/>
<proteinExistence type="inferred from homology"/>
<evidence type="ECO:0000256" key="5">
    <source>
        <dbReference type="PIRSR" id="PIRSR617867-1"/>
    </source>
</evidence>
<reference evidence="7 8" key="1">
    <citation type="submission" date="2016-11" db="EMBL/GenBank/DDBJ databases">
        <title>Rhizobium leguminosarum bv. viciae strain Vaf12 isolated from Vavilovia formosa root nodules from Russia, Dagestan.</title>
        <authorList>
            <person name="Kimeklis A."/>
        </authorList>
    </citation>
    <scope>NUCLEOTIDE SEQUENCE [LARGE SCALE GENOMIC DNA]</scope>
    <source>
        <strain evidence="7 8">Vaf-108</strain>
    </source>
</reference>
<dbReference type="PANTHER" id="PTHR11717">
    <property type="entry name" value="LOW MOLECULAR WEIGHT PROTEIN TYROSINE PHOSPHATASE"/>
    <property type="match status" value="1"/>
</dbReference>
<dbReference type="InterPro" id="IPR017867">
    <property type="entry name" value="Tyr_phospatase_low_mol_wt"/>
</dbReference>
<organism evidence="7 8">
    <name type="scientific">Rhizobium leguminosarum</name>
    <dbReference type="NCBI Taxonomy" id="384"/>
    <lineage>
        <taxon>Bacteria</taxon>
        <taxon>Pseudomonadati</taxon>
        <taxon>Pseudomonadota</taxon>
        <taxon>Alphaproteobacteria</taxon>
        <taxon>Hyphomicrobiales</taxon>
        <taxon>Rhizobiaceae</taxon>
        <taxon>Rhizobium/Agrobacterium group</taxon>
        <taxon>Rhizobium</taxon>
    </lineage>
</organism>